<dbReference type="Proteomes" id="UP000005019">
    <property type="component" value="Unassembled WGS sequence"/>
</dbReference>
<organism evidence="1 2">
    <name type="scientific">Methyloversatilis universalis (strain ATCC BAA-1314 / DSM 25237 / JCM 13912 / CCUG 52030 / FAM5)</name>
    <dbReference type="NCBI Taxonomy" id="1000565"/>
    <lineage>
        <taxon>Bacteria</taxon>
        <taxon>Pseudomonadati</taxon>
        <taxon>Pseudomonadota</taxon>
        <taxon>Betaproteobacteria</taxon>
        <taxon>Nitrosomonadales</taxon>
        <taxon>Sterolibacteriaceae</taxon>
        <taxon>Methyloversatilis</taxon>
    </lineage>
</organism>
<protein>
    <submittedName>
        <fullName evidence="1">Uncharacterized protein</fullName>
    </submittedName>
</protein>
<reference evidence="1 2" key="1">
    <citation type="journal article" date="2011" name="J. Bacteriol.">
        <title>Genome sequence of Methyloversatilis universalis FAM5T, a methylotrophic representative of the order Rhodocyclales.</title>
        <authorList>
            <person name="Kittichotirat W."/>
            <person name="Good N.M."/>
            <person name="Hall R."/>
            <person name="Bringel F."/>
            <person name="Lajus A."/>
            <person name="Medigue C."/>
            <person name="Smalley N.E."/>
            <person name="Beck D."/>
            <person name="Bumgarner R."/>
            <person name="Vuilleumier S."/>
            <person name="Kalyuzhnaya M.G."/>
        </authorList>
    </citation>
    <scope>NUCLEOTIDE SEQUENCE [LARGE SCALE GENOMIC DNA]</scope>
    <source>
        <strain evidence="2">ATCC BAA-1314 / JCM 13912 / FAM5</strain>
    </source>
</reference>
<dbReference type="EMBL" id="AFHG01000059">
    <property type="protein sequence ID" value="EGK69770.1"/>
    <property type="molecule type" value="Genomic_DNA"/>
</dbReference>
<evidence type="ECO:0000313" key="1">
    <source>
        <dbReference type="EMBL" id="EGK69770.1"/>
    </source>
</evidence>
<keyword evidence="2" id="KW-1185">Reference proteome</keyword>
<comment type="caution">
    <text evidence="1">The sequence shown here is derived from an EMBL/GenBank/DDBJ whole genome shotgun (WGS) entry which is preliminary data.</text>
</comment>
<accession>F5RHD8</accession>
<gene>
    <name evidence="1" type="ORF">METUNv1_03735</name>
</gene>
<evidence type="ECO:0000313" key="2">
    <source>
        <dbReference type="Proteomes" id="UP000005019"/>
    </source>
</evidence>
<proteinExistence type="predicted"/>
<name>F5RHD8_METUF</name>
<dbReference type="AlphaFoldDB" id="F5RHD8"/>
<sequence length="96" mass="10415">MSTSAIWPMCSFRAKGPVVLRTTESQRRRSAPAAHLVQLEAGPRPMAGRGLRALPGARFAGFRVVSLRPAVPAVPSASFLAYRSRDLKAGKNSRQR</sequence>